<dbReference type="InterPro" id="IPR011711">
    <property type="entry name" value="GntR_C"/>
</dbReference>
<dbReference type="Pfam" id="PF00392">
    <property type="entry name" value="GntR"/>
    <property type="match status" value="1"/>
</dbReference>
<feature type="domain" description="HTH gntR-type" evidence="4">
    <location>
        <begin position="12"/>
        <end position="79"/>
    </location>
</feature>
<proteinExistence type="predicted"/>
<dbReference type="InterPro" id="IPR036388">
    <property type="entry name" value="WH-like_DNA-bd_sf"/>
</dbReference>
<evidence type="ECO:0000313" key="5">
    <source>
        <dbReference type="EMBL" id="TBW41038.1"/>
    </source>
</evidence>
<evidence type="ECO:0000313" key="6">
    <source>
        <dbReference type="Proteomes" id="UP000292781"/>
    </source>
</evidence>
<comment type="caution">
    <text evidence="5">The sequence shown here is derived from an EMBL/GenBank/DDBJ whole genome shotgun (WGS) entry which is preliminary data.</text>
</comment>
<dbReference type="InterPro" id="IPR000524">
    <property type="entry name" value="Tscrpt_reg_HTH_GntR"/>
</dbReference>
<dbReference type="SMART" id="SM00345">
    <property type="entry name" value="HTH_GNTR"/>
    <property type="match status" value="1"/>
</dbReference>
<dbReference type="PROSITE" id="PS50949">
    <property type="entry name" value="HTH_GNTR"/>
    <property type="match status" value="1"/>
</dbReference>
<dbReference type="EMBL" id="SJFN01000002">
    <property type="protein sequence ID" value="TBW41038.1"/>
    <property type="molecule type" value="Genomic_DNA"/>
</dbReference>
<dbReference type="SUPFAM" id="SSF48008">
    <property type="entry name" value="GntR ligand-binding domain-like"/>
    <property type="match status" value="1"/>
</dbReference>
<reference evidence="5 6" key="1">
    <citation type="submission" date="2019-02" db="EMBL/GenBank/DDBJ databases">
        <title>Siculibacillus lacustris gen. nov., sp. nov., a new rosette-forming bacterium isolated from a freshwater crater lake (Lake St. Ana, Romania).</title>
        <authorList>
            <person name="Felfoldi T."/>
            <person name="Marton Z."/>
            <person name="Szabo A."/>
            <person name="Mentes A."/>
            <person name="Boka K."/>
            <person name="Marialigeti K."/>
            <person name="Mathe I."/>
            <person name="Koncz M."/>
            <person name="Schumann P."/>
            <person name="Toth E."/>
        </authorList>
    </citation>
    <scope>NUCLEOTIDE SEQUENCE [LARGE SCALE GENOMIC DNA]</scope>
    <source>
        <strain evidence="5 6">SA-279</strain>
    </source>
</reference>
<keyword evidence="2" id="KW-0238">DNA-binding</keyword>
<dbReference type="Pfam" id="PF07729">
    <property type="entry name" value="FCD"/>
    <property type="match status" value="1"/>
</dbReference>
<dbReference type="CDD" id="cd07377">
    <property type="entry name" value="WHTH_GntR"/>
    <property type="match status" value="1"/>
</dbReference>
<gene>
    <name evidence="5" type="ORF">EYW49_02470</name>
</gene>
<dbReference type="Proteomes" id="UP000292781">
    <property type="component" value="Unassembled WGS sequence"/>
</dbReference>
<dbReference type="SMART" id="SM00895">
    <property type="entry name" value="FCD"/>
    <property type="match status" value="1"/>
</dbReference>
<dbReference type="RefSeq" id="WP_131305615.1">
    <property type="nucleotide sequence ID" value="NZ_SJFN01000002.1"/>
</dbReference>
<accession>A0A4Q9VXC8</accession>
<dbReference type="InterPro" id="IPR008920">
    <property type="entry name" value="TF_FadR/GntR_C"/>
</dbReference>
<sequence>MKLKGIDIGQMASASAVIYDSLREAINAGDLAEGQSLRQDAIAKLFNVSRIPVREALTRLEEQGLVVTQRYRGAVVARQSVEEIAEIFEFRALLEPEVIARSVERMSAATLERARAACEAFAAEREPGRWGDLNRAFHATLYEDAGRPYYLQVVNAALDRVDRHLRAQLVLTDGMDQARREHLAIFEACARRDAVTAARLTRDHILDAGRALIDFLTASRGA</sequence>
<dbReference type="AlphaFoldDB" id="A0A4Q9VXC8"/>
<keyword evidence="6" id="KW-1185">Reference proteome</keyword>
<evidence type="ECO:0000256" key="1">
    <source>
        <dbReference type="ARBA" id="ARBA00023015"/>
    </source>
</evidence>
<dbReference type="Gene3D" id="1.10.10.10">
    <property type="entry name" value="Winged helix-like DNA-binding domain superfamily/Winged helix DNA-binding domain"/>
    <property type="match status" value="1"/>
</dbReference>
<dbReference type="InterPro" id="IPR036390">
    <property type="entry name" value="WH_DNA-bd_sf"/>
</dbReference>
<dbReference type="SUPFAM" id="SSF46785">
    <property type="entry name" value="Winged helix' DNA-binding domain"/>
    <property type="match status" value="1"/>
</dbReference>
<name>A0A4Q9VXC8_9HYPH</name>
<dbReference type="PANTHER" id="PTHR43537">
    <property type="entry name" value="TRANSCRIPTIONAL REGULATOR, GNTR FAMILY"/>
    <property type="match status" value="1"/>
</dbReference>
<organism evidence="5 6">
    <name type="scientific">Siculibacillus lacustris</name>
    <dbReference type="NCBI Taxonomy" id="1549641"/>
    <lineage>
        <taxon>Bacteria</taxon>
        <taxon>Pseudomonadati</taxon>
        <taxon>Pseudomonadota</taxon>
        <taxon>Alphaproteobacteria</taxon>
        <taxon>Hyphomicrobiales</taxon>
        <taxon>Ancalomicrobiaceae</taxon>
        <taxon>Siculibacillus</taxon>
    </lineage>
</organism>
<keyword evidence="3" id="KW-0804">Transcription</keyword>
<dbReference type="PANTHER" id="PTHR43537:SF41">
    <property type="entry name" value="TRANSCRIPTIONAL REGULATORY PROTEIN"/>
    <property type="match status" value="1"/>
</dbReference>
<dbReference type="OrthoDB" id="9810548at2"/>
<keyword evidence="1" id="KW-0805">Transcription regulation</keyword>
<protein>
    <submittedName>
        <fullName evidence="5">GntR family transcriptional regulator</fullName>
    </submittedName>
</protein>
<dbReference type="GO" id="GO:0003700">
    <property type="term" value="F:DNA-binding transcription factor activity"/>
    <property type="evidence" value="ECO:0007669"/>
    <property type="project" value="InterPro"/>
</dbReference>
<dbReference type="Gene3D" id="1.20.120.530">
    <property type="entry name" value="GntR ligand-binding domain-like"/>
    <property type="match status" value="1"/>
</dbReference>
<dbReference type="GO" id="GO:0003677">
    <property type="term" value="F:DNA binding"/>
    <property type="evidence" value="ECO:0007669"/>
    <property type="project" value="UniProtKB-KW"/>
</dbReference>
<evidence type="ECO:0000256" key="2">
    <source>
        <dbReference type="ARBA" id="ARBA00023125"/>
    </source>
</evidence>
<evidence type="ECO:0000256" key="3">
    <source>
        <dbReference type="ARBA" id="ARBA00023163"/>
    </source>
</evidence>
<evidence type="ECO:0000259" key="4">
    <source>
        <dbReference type="PROSITE" id="PS50949"/>
    </source>
</evidence>